<keyword evidence="2" id="KW-1185">Reference proteome</keyword>
<dbReference type="Proteomes" id="UP001519288">
    <property type="component" value="Unassembled WGS sequence"/>
</dbReference>
<sequence length="374" mass="42846">MKKYDIRKIFSQMETDLIASMKRNLTRHENEEKKEGFEWEQWQQRKLEDLKQYKKEARKIVRKQEPEIEEAAKGSIRDSFKSGVDRVKAAANSLWNRIRPGATKDALKVDDTDESFFKLNDKRINSLVEASRGEMKAAKSAMLRQADDVFRQTIFKSQIYLNSGALSLNQAIDMATKEFLDKGFDYITYSNGRRVNVASYAELALRASSQRAVFTGEGAKRQQLGIHTVLISAHNNCSSLCLPYQGKVFIDDVYSGGKASDGDYPLLSTAMAAGLFHPHCRHNMTTFIPGVSTIPKPVDEDLALENYDAEQKQRYMERQIRKYKRREAGSVDEDNQAAAAAKVKEWQGRIREHLKDNPQLRRDRAREKIMIPPK</sequence>
<dbReference type="InterPro" id="IPR009319">
    <property type="entry name" value="Phage_A118_VSP1"/>
</dbReference>
<dbReference type="Pfam" id="PF06152">
    <property type="entry name" value="Phage_min_cap2"/>
    <property type="match status" value="1"/>
</dbReference>
<name>A0ABS4JDF9_9BACL</name>
<comment type="caution">
    <text evidence="1">The sequence shown here is derived from an EMBL/GenBank/DDBJ whole genome shotgun (WGS) entry which is preliminary data.</text>
</comment>
<gene>
    <name evidence="1" type="ORF">J2Z69_000767</name>
</gene>
<proteinExistence type="predicted"/>
<dbReference type="EMBL" id="JAGGLD010000001">
    <property type="protein sequence ID" value="MBP1999748.1"/>
    <property type="molecule type" value="Genomic_DNA"/>
</dbReference>
<protein>
    <recommendedName>
        <fullName evidence="3">Capsid protein</fullName>
    </recommendedName>
</protein>
<evidence type="ECO:0008006" key="3">
    <source>
        <dbReference type="Google" id="ProtNLM"/>
    </source>
</evidence>
<organism evidence="1 2">
    <name type="scientific">Paenibacillus shirakamiensis</name>
    <dbReference type="NCBI Taxonomy" id="1265935"/>
    <lineage>
        <taxon>Bacteria</taxon>
        <taxon>Bacillati</taxon>
        <taxon>Bacillota</taxon>
        <taxon>Bacilli</taxon>
        <taxon>Bacillales</taxon>
        <taxon>Paenibacillaceae</taxon>
        <taxon>Paenibacillus</taxon>
    </lineage>
</organism>
<accession>A0ABS4JDF9</accession>
<dbReference type="RefSeq" id="WP_209859264.1">
    <property type="nucleotide sequence ID" value="NZ_JAGGLD010000001.1"/>
</dbReference>
<evidence type="ECO:0000313" key="2">
    <source>
        <dbReference type="Proteomes" id="UP001519288"/>
    </source>
</evidence>
<reference evidence="1 2" key="1">
    <citation type="submission" date="2021-03" db="EMBL/GenBank/DDBJ databases">
        <title>Genomic Encyclopedia of Type Strains, Phase IV (KMG-IV): sequencing the most valuable type-strain genomes for metagenomic binning, comparative biology and taxonomic classification.</title>
        <authorList>
            <person name="Goeker M."/>
        </authorList>
    </citation>
    <scope>NUCLEOTIDE SEQUENCE [LARGE SCALE GENOMIC DNA]</scope>
    <source>
        <strain evidence="1 2">DSM 26806</strain>
    </source>
</reference>
<evidence type="ECO:0000313" key="1">
    <source>
        <dbReference type="EMBL" id="MBP1999748.1"/>
    </source>
</evidence>